<organism evidence="8 9">
    <name type="scientific">Sitophilus oryzae</name>
    <name type="common">Rice weevil</name>
    <name type="synonym">Curculio oryzae</name>
    <dbReference type="NCBI Taxonomy" id="7048"/>
    <lineage>
        <taxon>Eukaryota</taxon>
        <taxon>Metazoa</taxon>
        <taxon>Ecdysozoa</taxon>
        <taxon>Arthropoda</taxon>
        <taxon>Hexapoda</taxon>
        <taxon>Insecta</taxon>
        <taxon>Pterygota</taxon>
        <taxon>Neoptera</taxon>
        <taxon>Endopterygota</taxon>
        <taxon>Coleoptera</taxon>
        <taxon>Polyphaga</taxon>
        <taxon>Cucujiformia</taxon>
        <taxon>Curculionidae</taxon>
        <taxon>Dryophthorinae</taxon>
        <taxon>Sitophilus</taxon>
    </lineage>
</organism>
<gene>
    <name evidence="9" type="primary">LOC115876195</name>
</gene>
<dbReference type="GO" id="GO:0016020">
    <property type="term" value="C:membrane"/>
    <property type="evidence" value="ECO:0007669"/>
    <property type="project" value="UniProtKB-SubCell"/>
</dbReference>
<dbReference type="SUPFAM" id="SSF48317">
    <property type="entry name" value="Acid phosphatase/Vanadium-dependent haloperoxidase"/>
    <property type="match status" value="1"/>
</dbReference>
<evidence type="ECO:0000313" key="9">
    <source>
        <dbReference type="RefSeq" id="XP_030747754.1"/>
    </source>
</evidence>
<keyword evidence="8" id="KW-1185">Reference proteome</keyword>
<dbReference type="RefSeq" id="XP_030747754.1">
    <property type="nucleotide sequence ID" value="XM_030891894.1"/>
</dbReference>
<dbReference type="Proteomes" id="UP000504635">
    <property type="component" value="Unplaced"/>
</dbReference>
<dbReference type="GO" id="GO:0008195">
    <property type="term" value="F:phosphatidate phosphatase activity"/>
    <property type="evidence" value="ECO:0007669"/>
    <property type="project" value="TreeGrafter"/>
</dbReference>
<evidence type="ECO:0000256" key="2">
    <source>
        <dbReference type="ARBA" id="ARBA00008816"/>
    </source>
</evidence>
<dbReference type="InterPro" id="IPR036938">
    <property type="entry name" value="PAP2/HPO_sf"/>
</dbReference>
<dbReference type="PANTHER" id="PTHR10165">
    <property type="entry name" value="LIPID PHOSPHATE PHOSPHATASE"/>
    <property type="match status" value="1"/>
</dbReference>
<comment type="similarity">
    <text evidence="2">Belongs to the PA-phosphatase related phosphoesterase family.</text>
</comment>
<dbReference type="GO" id="GO:0006644">
    <property type="term" value="P:phospholipid metabolic process"/>
    <property type="evidence" value="ECO:0007669"/>
    <property type="project" value="UniProtKB-UniPathway"/>
</dbReference>
<feature type="transmembrane region" description="Helical" evidence="6">
    <location>
        <begin position="178"/>
        <end position="197"/>
    </location>
</feature>
<feature type="transmembrane region" description="Helical" evidence="6">
    <location>
        <begin position="209"/>
        <end position="228"/>
    </location>
</feature>
<evidence type="ECO:0000256" key="5">
    <source>
        <dbReference type="ARBA" id="ARBA00023136"/>
    </source>
</evidence>
<comment type="subcellular location">
    <subcellularLocation>
        <location evidence="1">Membrane</location>
        <topology evidence="1">Multi-pass membrane protein</topology>
    </subcellularLocation>
</comment>
<feature type="transmembrane region" description="Helical" evidence="6">
    <location>
        <begin position="57"/>
        <end position="76"/>
    </location>
</feature>
<protein>
    <submittedName>
        <fullName evidence="9">Phospholipid phosphatase 5</fullName>
    </submittedName>
</protein>
<feature type="transmembrane region" description="Helical" evidence="6">
    <location>
        <begin position="88"/>
        <end position="108"/>
    </location>
</feature>
<dbReference type="PANTHER" id="PTHR10165:SF35">
    <property type="entry name" value="RE23632P"/>
    <property type="match status" value="1"/>
</dbReference>
<sequence>MEYLDLVDHVSEISLRLFMYMLFLWIDSQHPFIRHIDEDEMWMYKYPAVPPIIPKNLLFVLIILIPSVIFSVEYALKGRKEDIIKGVYGITLAYALNAILTVVLKLFVGRPRPNFFMRCFPDGYGVDINNCTGEYGGHMDGRKSFPSAHTTFAFTGMFFMTLRMYTLLKIHERNRGQGWRCVLCVLPLVIAVLIGISRTCDYNHHYTDVLFGSAMGSCIAYCTYYVYFPERDQPLDNKQTTL</sequence>
<proteinExistence type="inferred from homology"/>
<dbReference type="UniPathway" id="UPA00085"/>
<dbReference type="GO" id="GO:0046839">
    <property type="term" value="P:phospholipid dephosphorylation"/>
    <property type="evidence" value="ECO:0007669"/>
    <property type="project" value="TreeGrafter"/>
</dbReference>
<dbReference type="KEGG" id="soy:115876195"/>
<dbReference type="InterPro" id="IPR000326">
    <property type="entry name" value="PAP2/HPO"/>
</dbReference>
<feature type="domain" description="Phosphatidic acid phosphatase type 2/haloperoxidase" evidence="7">
    <location>
        <begin position="85"/>
        <end position="224"/>
    </location>
</feature>
<keyword evidence="4 6" id="KW-1133">Transmembrane helix</keyword>
<accession>A0A6J2XA97</accession>
<dbReference type="Pfam" id="PF01569">
    <property type="entry name" value="PAP2"/>
    <property type="match status" value="1"/>
</dbReference>
<evidence type="ECO:0000256" key="1">
    <source>
        <dbReference type="ARBA" id="ARBA00004141"/>
    </source>
</evidence>
<dbReference type="CDD" id="cd03390">
    <property type="entry name" value="PAP2_containing_1_like"/>
    <property type="match status" value="1"/>
</dbReference>
<dbReference type="SMART" id="SM00014">
    <property type="entry name" value="acidPPc"/>
    <property type="match status" value="1"/>
</dbReference>
<reference evidence="9" key="1">
    <citation type="submission" date="2025-08" db="UniProtKB">
        <authorList>
            <consortium name="RefSeq"/>
        </authorList>
    </citation>
    <scope>IDENTIFICATION</scope>
    <source>
        <tissue evidence="9">Gonads</tissue>
    </source>
</reference>
<dbReference type="AlphaFoldDB" id="A0A6J2XA97"/>
<dbReference type="InterPro" id="IPR043216">
    <property type="entry name" value="PAP-like"/>
</dbReference>
<evidence type="ECO:0000313" key="8">
    <source>
        <dbReference type="Proteomes" id="UP000504635"/>
    </source>
</evidence>
<dbReference type="OrthoDB" id="10030083at2759"/>
<dbReference type="InParanoid" id="A0A6J2XA97"/>
<dbReference type="FunCoup" id="A0A6J2XA97">
    <property type="interactions" value="287"/>
</dbReference>
<evidence type="ECO:0000256" key="3">
    <source>
        <dbReference type="ARBA" id="ARBA00022692"/>
    </source>
</evidence>
<dbReference type="Gene3D" id="1.20.144.10">
    <property type="entry name" value="Phosphatidic acid phosphatase type 2/haloperoxidase"/>
    <property type="match status" value="1"/>
</dbReference>
<dbReference type="GeneID" id="115876195"/>
<keyword evidence="3 6" id="KW-0812">Transmembrane</keyword>
<evidence type="ECO:0000256" key="6">
    <source>
        <dbReference type="SAM" id="Phobius"/>
    </source>
</evidence>
<evidence type="ECO:0000256" key="4">
    <source>
        <dbReference type="ARBA" id="ARBA00022989"/>
    </source>
</evidence>
<name>A0A6J2XA97_SITOR</name>
<keyword evidence="5 6" id="KW-0472">Membrane</keyword>
<feature type="transmembrane region" description="Helical" evidence="6">
    <location>
        <begin position="148"/>
        <end position="166"/>
    </location>
</feature>
<evidence type="ECO:0000259" key="7">
    <source>
        <dbReference type="SMART" id="SM00014"/>
    </source>
</evidence>